<evidence type="ECO:0008006" key="8">
    <source>
        <dbReference type="Google" id="ProtNLM"/>
    </source>
</evidence>
<dbReference type="FunCoup" id="A0A7N2RB17">
    <property type="interactions" value="194"/>
</dbReference>
<dbReference type="EnsemblPlants" id="QL09p036212:mrna">
    <property type="protein sequence ID" value="QL09p036212:mrna"/>
    <property type="gene ID" value="QL09p036212"/>
</dbReference>
<evidence type="ECO:0000313" key="6">
    <source>
        <dbReference type="EnsemblPlants" id="QL09p036212:mrna"/>
    </source>
</evidence>
<proteinExistence type="inferred from homology"/>
<name>A0A7N2RB17_QUELO</name>
<comment type="subcellular location">
    <subcellularLocation>
        <location evidence="1">Secreted</location>
    </subcellularLocation>
</comment>
<dbReference type="Gene3D" id="2.60.110.10">
    <property type="entry name" value="Thaumatin"/>
    <property type="match status" value="1"/>
</dbReference>
<reference evidence="6" key="2">
    <citation type="submission" date="2021-01" db="UniProtKB">
        <authorList>
            <consortium name="EnsemblPlants"/>
        </authorList>
    </citation>
    <scope>IDENTIFICATION</scope>
</reference>
<keyword evidence="5" id="KW-0732">Signal</keyword>
<evidence type="ECO:0000313" key="7">
    <source>
        <dbReference type="Proteomes" id="UP000594261"/>
    </source>
</evidence>
<dbReference type="PROSITE" id="PS51367">
    <property type="entry name" value="THAUMATIN_2"/>
    <property type="match status" value="1"/>
</dbReference>
<evidence type="ECO:0000256" key="4">
    <source>
        <dbReference type="ARBA" id="ARBA00023157"/>
    </source>
</evidence>
<evidence type="ECO:0000256" key="2">
    <source>
        <dbReference type="ARBA" id="ARBA00010607"/>
    </source>
</evidence>
<dbReference type="AlphaFoldDB" id="A0A7N2RB17"/>
<protein>
    <recommendedName>
        <fullName evidence="8">Thaumatin-like protein</fullName>
    </recommendedName>
</protein>
<sequence length="343" mass="37829">MAFHNNVLSPILLVLILISSGAKMCESARVFTIINDCKETIWPAVTPGENFNGGGFTLKPKQSVVFTAPVSWSGRIWGRTGCNFDKNGNGSCQTGDCGNSFRCAASGKTPASLAEFTLASPDFYDVSLVDGFNLPVVVTPINGKGNCSIAGCDSDLNPSCPSELSVKSNGKVVGCRSACDVFNTDEYCCRGLYGNPRVCQPTYYSKKFKEACPAAYSYAYDDPTSVFTCTGTDYVVAFCSSRKQPVCTYHNKKLVCNTNGSKVAHTQIQDFFPAWHHINIKLFHGSLPHWGQEVSLDPWYITNKDERKWTVRMLVHRKNKWKELVVQEIIMLSRCDTATPQID</sequence>
<dbReference type="FunFam" id="2.60.110.10:FF:000002">
    <property type="entry name" value="Thaumatin-like protein 1a"/>
    <property type="match status" value="1"/>
</dbReference>
<comment type="similarity">
    <text evidence="2">Belongs to the thaumatin family.</text>
</comment>
<evidence type="ECO:0000256" key="3">
    <source>
        <dbReference type="ARBA" id="ARBA00022525"/>
    </source>
</evidence>
<dbReference type="Gramene" id="QL09p036212:mrna">
    <property type="protein sequence ID" value="QL09p036212:mrna"/>
    <property type="gene ID" value="QL09p036212"/>
</dbReference>
<dbReference type="OMA" id="HNNRLIC"/>
<feature type="chain" id="PRO_5029761311" description="Thaumatin-like protein" evidence="5">
    <location>
        <begin position="28"/>
        <end position="343"/>
    </location>
</feature>
<accession>A0A7N2RB17</accession>
<evidence type="ECO:0000256" key="5">
    <source>
        <dbReference type="SAM" id="SignalP"/>
    </source>
</evidence>
<dbReference type="SMART" id="SM00205">
    <property type="entry name" value="THN"/>
    <property type="match status" value="1"/>
</dbReference>
<feature type="signal peptide" evidence="5">
    <location>
        <begin position="1"/>
        <end position="27"/>
    </location>
</feature>
<dbReference type="PANTHER" id="PTHR31048">
    <property type="entry name" value="OS03G0233200 PROTEIN"/>
    <property type="match status" value="1"/>
</dbReference>
<keyword evidence="3" id="KW-0964">Secreted</keyword>
<dbReference type="CDD" id="cd09218">
    <property type="entry name" value="TLP-PA"/>
    <property type="match status" value="1"/>
</dbReference>
<dbReference type="Proteomes" id="UP000594261">
    <property type="component" value="Chromosome 9"/>
</dbReference>
<keyword evidence="4" id="KW-1015">Disulfide bond</keyword>
<organism evidence="6 7">
    <name type="scientific">Quercus lobata</name>
    <name type="common">Valley oak</name>
    <dbReference type="NCBI Taxonomy" id="97700"/>
    <lineage>
        <taxon>Eukaryota</taxon>
        <taxon>Viridiplantae</taxon>
        <taxon>Streptophyta</taxon>
        <taxon>Embryophyta</taxon>
        <taxon>Tracheophyta</taxon>
        <taxon>Spermatophyta</taxon>
        <taxon>Magnoliopsida</taxon>
        <taxon>eudicotyledons</taxon>
        <taxon>Gunneridae</taxon>
        <taxon>Pentapetalae</taxon>
        <taxon>rosids</taxon>
        <taxon>fabids</taxon>
        <taxon>Fagales</taxon>
        <taxon>Fagaceae</taxon>
        <taxon>Quercus</taxon>
    </lineage>
</organism>
<dbReference type="InParanoid" id="A0A7N2RB17"/>
<dbReference type="Pfam" id="PF00314">
    <property type="entry name" value="Thaumatin"/>
    <property type="match status" value="1"/>
</dbReference>
<dbReference type="InterPro" id="IPR001938">
    <property type="entry name" value="Thaumatin"/>
</dbReference>
<dbReference type="SUPFAM" id="SSF49870">
    <property type="entry name" value="Osmotin, thaumatin-like protein"/>
    <property type="match status" value="1"/>
</dbReference>
<dbReference type="InterPro" id="IPR037176">
    <property type="entry name" value="Osmotin/thaumatin-like_sf"/>
</dbReference>
<reference evidence="6 7" key="1">
    <citation type="journal article" date="2016" name="G3 (Bethesda)">
        <title>First Draft Assembly and Annotation of the Genome of a California Endemic Oak Quercus lobata Nee (Fagaceae).</title>
        <authorList>
            <person name="Sork V.L."/>
            <person name="Fitz-Gibbon S.T."/>
            <person name="Puiu D."/>
            <person name="Crepeau M."/>
            <person name="Gugger P.F."/>
            <person name="Sherman R."/>
            <person name="Stevens K."/>
            <person name="Langley C.H."/>
            <person name="Pellegrini M."/>
            <person name="Salzberg S.L."/>
        </authorList>
    </citation>
    <scope>NUCLEOTIDE SEQUENCE [LARGE SCALE GENOMIC DNA]</scope>
    <source>
        <strain evidence="6 7">cv. SW786</strain>
    </source>
</reference>
<dbReference type="EMBL" id="LRBV02000009">
    <property type="status" value="NOT_ANNOTATED_CDS"/>
    <property type="molecule type" value="Genomic_DNA"/>
</dbReference>
<dbReference type="GO" id="GO:0005576">
    <property type="term" value="C:extracellular region"/>
    <property type="evidence" value="ECO:0007669"/>
    <property type="project" value="UniProtKB-SubCell"/>
</dbReference>
<keyword evidence="7" id="KW-1185">Reference proteome</keyword>
<evidence type="ECO:0000256" key="1">
    <source>
        <dbReference type="ARBA" id="ARBA00004613"/>
    </source>
</evidence>
<dbReference type="PRINTS" id="PR00347">
    <property type="entry name" value="THAUMATIN"/>
</dbReference>